<reference evidence="3 4" key="1">
    <citation type="journal article" date="2024" name="G3 (Bethesda)">
        <title>Genome assembly of Hibiscus sabdariffa L. provides insights into metabolisms of medicinal natural products.</title>
        <authorList>
            <person name="Kim T."/>
        </authorList>
    </citation>
    <scope>NUCLEOTIDE SEQUENCE [LARGE SCALE GENOMIC DNA]</scope>
    <source>
        <strain evidence="3">TK-2024</strain>
        <tissue evidence="3">Old leaves</tissue>
    </source>
</reference>
<name>A0ABR2F1W7_9ROSI</name>
<organism evidence="3 4">
    <name type="scientific">Hibiscus sabdariffa</name>
    <name type="common">roselle</name>
    <dbReference type="NCBI Taxonomy" id="183260"/>
    <lineage>
        <taxon>Eukaryota</taxon>
        <taxon>Viridiplantae</taxon>
        <taxon>Streptophyta</taxon>
        <taxon>Embryophyta</taxon>
        <taxon>Tracheophyta</taxon>
        <taxon>Spermatophyta</taxon>
        <taxon>Magnoliopsida</taxon>
        <taxon>eudicotyledons</taxon>
        <taxon>Gunneridae</taxon>
        <taxon>Pentapetalae</taxon>
        <taxon>rosids</taxon>
        <taxon>malvids</taxon>
        <taxon>Malvales</taxon>
        <taxon>Malvaceae</taxon>
        <taxon>Malvoideae</taxon>
        <taxon>Hibiscus</taxon>
    </lineage>
</organism>
<evidence type="ECO:0000256" key="1">
    <source>
        <dbReference type="SAM" id="MobiDB-lite"/>
    </source>
</evidence>
<comment type="caution">
    <text evidence="3">The sequence shown here is derived from an EMBL/GenBank/DDBJ whole genome shotgun (WGS) entry which is preliminary data.</text>
</comment>
<feature type="chain" id="PRO_5046853279" description="Transmembrane protein" evidence="2">
    <location>
        <begin position="30"/>
        <end position="77"/>
    </location>
</feature>
<feature type="region of interest" description="Disordered" evidence="1">
    <location>
        <begin position="40"/>
        <end position="77"/>
    </location>
</feature>
<proteinExistence type="predicted"/>
<keyword evidence="2" id="KW-0732">Signal</keyword>
<evidence type="ECO:0000256" key="2">
    <source>
        <dbReference type="SAM" id="SignalP"/>
    </source>
</evidence>
<evidence type="ECO:0000313" key="4">
    <source>
        <dbReference type="Proteomes" id="UP001472677"/>
    </source>
</evidence>
<feature type="signal peptide" evidence="2">
    <location>
        <begin position="1"/>
        <end position="29"/>
    </location>
</feature>
<evidence type="ECO:0008006" key="5">
    <source>
        <dbReference type="Google" id="ProtNLM"/>
    </source>
</evidence>
<dbReference type="EMBL" id="JBBPBM010000009">
    <property type="protein sequence ID" value="KAK8568952.1"/>
    <property type="molecule type" value="Genomic_DNA"/>
</dbReference>
<keyword evidence="4" id="KW-1185">Reference proteome</keyword>
<sequence length="77" mass="8501">MKGAAIFPTMLLAFILVSLLSSWVPFVHARIPHFSALKENLDGGSAKEDPPELPSPSPNGMRYQIPPEMPGFSRRRP</sequence>
<accession>A0ABR2F1W7</accession>
<feature type="compositionally biased region" description="Basic and acidic residues" evidence="1">
    <location>
        <begin position="40"/>
        <end position="50"/>
    </location>
</feature>
<dbReference type="Proteomes" id="UP001472677">
    <property type="component" value="Unassembled WGS sequence"/>
</dbReference>
<protein>
    <recommendedName>
        <fullName evidence="5">Transmembrane protein</fullName>
    </recommendedName>
</protein>
<evidence type="ECO:0000313" key="3">
    <source>
        <dbReference type="EMBL" id="KAK8568952.1"/>
    </source>
</evidence>
<gene>
    <name evidence="3" type="ORF">V6N12_007485</name>
</gene>